<dbReference type="GO" id="GO:0006537">
    <property type="term" value="P:glutamate biosynthetic process"/>
    <property type="evidence" value="ECO:0007669"/>
    <property type="project" value="InterPro"/>
</dbReference>
<dbReference type="Pfam" id="PF01645">
    <property type="entry name" value="Glu_synthase"/>
    <property type="match status" value="1"/>
</dbReference>
<keyword evidence="3" id="KW-0812">Transmembrane</keyword>
<dbReference type="InterPro" id="IPR027283">
    <property type="entry name" value="YerD"/>
</dbReference>
<keyword evidence="3" id="KW-0472">Membrane</keyword>
<dbReference type="EMBL" id="AYXT01000010">
    <property type="protein sequence ID" value="ETF01758.1"/>
    <property type="molecule type" value="Genomic_DNA"/>
</dbReference>
<dbReference type="PIRSF" id="PIRSF500060">
    <property type="entry name" value="UCP500060"/>
    <property type="match status" value="1"/>
</dbReference>
<evidence type="ECO:0000259" key="4">
    <source>
        <dbReference type="Pfam" id="PF01645"/>
    </source>
</evidence>
<dbReference type="GO" id="GO:0015930">
    <property type="term" value="F:glutamate synthase activity"/>
    <property type="evidence" value="ECO:0007669"/>
    <property type="project" value="InterPro"/>
</dbReference>
<dbReference type="InterPro" id="IPR013785">
    <property type="entry name" value="Aldolase_TIM"/>
</dbReference>
<dbReference type="RefSeq" id="WP_024005612.1">
    <property type="nucleotide sequence ID" value="NZ_KI650980.1"/>
</dbReference>
<dbReference type="PATRIC" id="fig|1424334.3.peg.2662"/>
<evidence type="ECO:0000256" key="1">
    <source>
        <dbReference type="ARBA" id="ARBA00009716"/>
    </source>
</evidence>
<dbReference type="HOGENOM" id="CLU_026563_1_0_4"/>
<dbReference type="Gene3D" id="3.20.20.70">
    <property type="entry name" value="Aldolase class I"/>
    <property type="match status" value="1"/>
</dbReference>
<sequence length="568" mass="62433">MPSLFHVRFLAFFLVIFGSVVFLVLGAIGAPGWYVAAIVCLMLTLLGIYDLIQERHSIKRNYPVIGNMRFLLEFIRPEMRQYFIESDTDTLPFSRAQRSIVYQRAKQQIDKRPFGTIENVYREDYEWVNHSMVPSHIPDRNFRILVGQGQCSQPYDISVFNISAMSFGALSANAIRALNRGAKAGGFAHDTGEGGISKYHLEEGGDLIWNIGSGYFGCRDENGHFSESAFAKKATLPNVKMIEIKLSQGAKPGHGGILPGAKVTPEIAEVRGVTPGVDCDSPSAHSAFSTPVELLQFVRRLRELSGGKPVGFKLCVGHPWEWFAIVKAMLETDITPDFIVVDGSEGGTGAAPVEFVDHMGVPLKEALRMVHNALIGAGLRERIKIGASGKIISAFDMLRTLALGADWCNSARGFMFSIGCIQAQACHTDKCPSGVATQDPSRQRAVVVPDKADRVRHFHRNSIEALAELLQAAGLTHPQQLRAHHVVRRVSSAEVKLLSAIYPELEKGDLLQGKYRLRIFEICWPLAQAHSFLPARSIDRVASQINMGYQNIDTPNGQGEPANAVSSP</sequence>
<dbReference type="STRING" id="1424334.W822_13265"/>
<dbReference type="PANTHER" id="PTHR43819">
    <property type="entry name" value="ARCHAEAL-TYPE GLUTAMATE SYNTHASE [NADPH]"/>
    <property type="match status" value="1"/>
</dbReference>
<dbReference type="AlphaFoldDB" id="V8QQY5"/>
<gene>
    <name evidence="5" type="ORF">W822_13265</name>
</gene>
<evidence type="ECO:0000313" key="6">
    <source>
        <dbReference type="Proteomes" id="UP000018733"/>
    </source>
</evidence>
<feature type="transmembrane region" description="Helical" evidence="3">
    <location>
        <begin position="7"/>
        <end position="28"/>
    </location>
</feature>
<keyword evidence="6" id="KW-1185">Reference proteome</keyword>
<dbReference type="CDD" id="cd02808">
    <property type="entry name" value="GltS_FMN"/>
    <property type="match status" value="1"/>
</dbReference>
<evidence type="ECO:0000256" key="2">
    <source>
        <dbReference type="PIRNR" id="PIRNR006429"/>
    </source>
</evidence>
<comment type="caution">
    <text evidence="5">The sequence shown here is derived from an EMBL/GenBank/DDBJ whole genome shotgun (WGS) entry which is preliminary data.</text>
</comment>
<evidence type="ECO:0000256" key="3">
    <source>
        <dbReference type="SAM" id="Phobius"/>
    </source>
</evidence>
<dbReference type="eggNOG" id="COG0069">
    <property type="taxonomic scope" value="Bacteria"/>
</dbReference>
<dbReference type="PIRSF" id="PIRSF006429">
    <property type="entry name" value="GOGAT_lg_2"/>
    <property type="match status" value="1"/>
</dbReference>
<organism evidence="5 6">
    <name type="scientific">Advenella kashmirensis W13003</name>
    <dbReference type="NCBI Taxonomy" id="1424334"/>
    <lineage>
        <taxon>Bacteria</taxon>
        <taxon>Pseudomonadati</taxon>
        <taxon>Pseudomonadota</taxon>
        <taxon>Betaproteobacteria</taxon>
        <taxon>Burkholderiales</taxon>
        <taxon>Alcaligenaceae</taxon>
    </lineage>
</organism>
<name>V8QQY5_9BURK</name>
<proteinExistence type="inferred from homology"/>
<accession>V8QQY5</accession>
<dbReference type="InterPro" id="IPR024188">
    <property type="entry name" value="GltB"/>
</dbReference>
<evidence type="ECO:0000313" key="5">
    <source>
        <dbReference type="EMBL" id="ETF01758.1"/>
    </source>
</evidence>
<feature type="domain" description="Glutamate synthase" evidence="4">
    <location>
        <begin position="158"/>
        <end position="475"/>
    </location>
</feature>
<reference evidence="5 6" key="1">
    <citation type="journal article" date="2014" name="Genome Announc.">
        <title>Draft Genome Sequence of Advenella kashmirensis Strain W13003, a Polycyclic Aromatic Hydrocarbon-Degrading Bacterium.</title>
        <authorList>
            <person name="Wang X."/>
            <person name="Jin D."/>
            <person name="Zhou L."/>
            <person name="Wu L."/>
            <person name="An W."/>
            <person name="Zhao L."/>
        </authorList>
    </citation>
    <scope>NUCLEOTIDE SEQUENCE [LARGE SCALE GENOMIC DNA]</scope>
    <source>
        <strain evidence="5 6">W13003</strain>
    </source>
</reference>
<dbReference type="SUPFAM" id="SSF51395">
    <property type="entry name" value="FMN-linked oxidoreductases"/>
    <property type="match status" value="1"/>
</dbReference>
<feature type="transmembrane region" description="Helical" evidence="3">
    <location>
        <begin position="34"/>
        <end position="52"/>
    </location>
</feature>
<keyword evidence="3" id="KW-1133">Transmembrane helix</keyword>
<comment type="similarity">
    <text evidence="1 2">Belongs to the glutamate synthase family.</text>
</comment>
<dbReference type="Proteomes" id="UP000018733">
    <property type="component" value="Unassembled WGS sequence"/>
</dbReference>
<dbReference type="FunFam" id="3.20.20.70:FF:000156">
    <property type="entry name" value="Glutamate synthase domain protein"/>
    <property type="match status" value="1"/>
</dbReference>
<protein>
    <submittedName>
        <fullName evidence="5">Glutamate synthase</fullName>
    </submittedName>
</protein>
<dbReference type="OrthoDB" id="9795032at2"/>
<dbReference type="InterPro" id="IPR002932">
    <property type="entry name" value="Glu_synthdom"/>
</dbReference>
<dbReference type="PANTHER" id="PTHR43819:SF1">
    <property type="entry name" value="ARCHAEAL-TYPE GLUTAMATE SYNTHASE [NADPH]"/>
    <property type="match status" value="1"/>
</dbReference>